<organism evidence="2 3">
    <name type="scientific">Exophiala dermatitidis</name>
    <name type="common">Black yeast-like fungus</name>
    <name type="synonym">Wangiella dermatitidis</name>
    <dbReference type="NCBI Taxonomy" id="5970"/>
    <lineage>
        <taxon>Eukaryota</taxon>
        <taxon>Fungi</taxon>
        <taxon>Dikarya</taxon>
        <taxon>Ascomycota</taxon>
        <taxon>Pezizomycotina</taxon>
        <taxon>Eurotiomycetes</taxon>
        <taxon>Chaetothyriomycetidae</taxon>
        <taxon>Chaetothyriales</taxon>
        <taxon>Herpotrichiellaceae</taxon>
        <taxon>Exophiala</taxon>
    </lineage>
</organism>
<evidence type="ECO:0000256" key="1">
    <source>
        <dbReference type="SAM" id="Coils"/>
    </source>
</evidence>
<comment type="caution">
    <text evidence="2">The sequence shown here is derived from an EMBL/GenBank/DDBJ whole genome shotgun (WGS) entry which is preliminary data.</text>
</comment>
<dbReference type="Proteomes" id="UP001161757">
    <property type="component" value="Unassembled WGS sequence"/>
</dbReference>
<evidence type="ECO:0000313" key="2">
    <source>
        <dbReference type="EMBL" id="KAJ8995881.1"/>
    </source>
</evidence>
<protein>
    <submittedName>
        <fullName evidence="2">Uncharacterized protein</fullName>
    </submittedName>
</protein>
<reference evidence="2" key="1">
    <citation type="submission" date="2023-01" db="EMBL/GenBank/DDBJ databases">
        <title>Exophiala dermititidis isolated from Cystic Fibrosis Patient.</title>
        <authorList>
            <person name="Kurbessoian T."/>
            <person name="Crocker A."/>
            <person name="Murante D."/>
            <person name="Hogan D.A."/>
            <person name="Stajich J.E."/>
        </authorList>
    </citation>
    <scope>NUCLEOTIDE SEQUENCE</scope>
    <source>
        <strain evidence="2">Ex8</strain>
    </source>
</reference>
<sequence length="478" mass="53157">MGGDGGLDDEALLERVTAAFEPYLTNHHSQTNVRQLLRGYIGAQIKTGSSNDGPAGEGVLKGARAEYIDAVRSNRAAKERFDSALLRLDPEGARTDSNKTEESTIAGSTSTSVIDQHVELLQLQNQHAALVTLRDKLDDIKHARASARLEAPSRAAVTMSSQTYKRELLDLKHIRTGRVDSLQQAIRTLERAVVEAHRRATLERNLLEKVKADSHDLSNASHSDGPTTSRRRLHALAATKSELTAWLEENLEKCQSLTAEEVHANDNGHEHEVSEINLEEWERQVEDEYERYVEARKKLLFAVSSLKRPLPDQPNADAHSTSNAGQIMLQDLPTWRPPAQMGISNVVEQRLLPVLQQQNATQTYLASAREQLEEELKQTVNMLERLGDESQILLAYPLLARSGRFEHAKSIFGKRMSPADEAEQGEITRRIEPWLFAADAADTASSSTIETQLKKSKESMEHVSESLAELGLLHEVNG</sequence>
<proteinExistence type="predicted"/>
<accession>A0AAN6J2Z4</accession>
<dbReference type="EMBL" id="JAJGCB010000001">
    <property type="protein sequence ID" value="KAJ8995881.1"/>
    <property type="molecule type" value="Genomic_DNA"/>
</dbReference>
<feature type="coiled-coil region" evidence="1">
    <location>
        <begin position="271"/>
        <end position="298"/>
    </location>
</feature>
<gene>
    <name evidence="2" type="ORF">HRR80_000631</name>
</gene>
<keyword evidence="1" id="KW-0175">Coiled coil</keyword>
<name>A0AAN6J2Z4_EXODE</name>
<dbReference type="AlphaFoldDB" id="A0AAN6J2Z4"/>
<evidence type="ECO:0000313" key="3">
    <source>
        <dbReference type="Proteomes" id="UP001161757"/>
    </source>
</evidence>